<sequence length="723" mass="82378">MKIIEQTNRTIDFQEINPEKPDLLTLVGEVKGIDSLSDDKVKEINEKLVVSSFDEFMKKFSPTVYSFFNSANGRIIYTLTKPEGIPEDSITEIPINEENDFVKMIITMLDAKNANGLKNSDFNFENITTMISPKKVMDDIRQVRKEIHYLYDQYEGLEEEDPKKLDVGDKLNEKFEMASGNYNNVMAMLPLAIEDIKTRLLLGQPEDGGEPEQVTLGKLTMAENGELKIIEAPKEQTTELALTEGNNSQELSLFFKEDYEAVSEESNDYVMDLVVRTFCPLPMDAQAEINYGLEVNNFNNYLNFYKESKSEFVKVVKPLIEKIVGVKLFFDQYQSKNKEMQPTLLITNTRLEMLTKSSNIVRLEKYLNTVNSKNDFENTIWMGIAANIALASGSEVNLSRHRFKGNAKIEKSNDNTMESLAILLNLLKDYNVQLYFSFETGEETTFDDLATNGVSKYIEHCKPLMKKEYSAFAVPCYPNFTIIPKNKSGVLLDSKMVVAGENAAMLSKEKEDMMKLWLEGVYVGAAYIAAGTTAACQCPSYLNTHFDRVLKDMPGVRYDIEARDHSLHTLTTLTKEISGFTNNVKNEINRTNFGFCFASENASYKNREINNVTVYKARSLNEGANGFEETYKTLVSTYVERLLRFQSNDFKMDNIMHFFSNNPESTRSRWMEQKGFVNSVIQDGDDVDYLINEETNRCRVNLMFNGNVKNLEVEVNKTVNAAV</sequence>
<evidence type="ECO:0000313" key="2">
    <source>
        <dbReference type="EMBL" id="WYJ89109.1"/>
    </source>
</evidence>
<dbReference type="AlphaFoldDB" id="A0A242KCZ6"/>
<dbReference type="EMBL" id="NGMM01000001">
    <property type="protein sequence ID" value="OTP19044.1"/>
    <property type="molecule type" value="Genomic_DNA"/>
</dbReference>
<dbReference type="OrthoDB" id="1660014at2"/>
<reference evidence="2" key="3">
    <citation type="submission" date="2024-03" db="EMBL/GenBank/DDBJ databases">
        <title>The Genome Sequence of Enterococcus sp. DIV0242b.</title>
        <authorList>
            <consortium name="The Broad Institute Genomics Platform"/>
            <consortium name="The Broad Institute Microbial Omics Core"/>
            <consortium name="The Broad Institute Genomic Center for Infectious Diseases"/>
            <person name="Earl A."/>
            <person name="Manson A."/>
            <person name="Gilmore M."/>
            <person name="Schwartman J."/>
            <person name="Shea T."/>
            <person name="Abouelleil A."/>
            <person name="Cao P."/>
            <person name="Chapman S."/>
            <person name="Cusick C."/>
            <person name="Young S."/>
            <person name="Neafsey D."/>
            <person name="Nusbaum C."/>
            <person name="Birren B."/>
        </authorList>
    </citation>
    <scope>NUCLEOTIDE SEQUENCE</scope>
    <source>
        <strain evidence="2">9E7_DIV0242</strain>
    </source>
</reference>
<evidence type="ECO:0000313" key="1">
    <source>
        <dbReference type="EMBL" id="OTP19044.1"/>
    </source>
</evidence>
<protein>
    <submittedName>
        <fullName evidence="1">Uncharacterized protein</fullName>
    </submittedName>
</protein>
<reference evidence="1" key="1">
    <citation type="submission" date="2017-05" db="EMBL/GenBank/DDBJ databases">
        <title>The Genome Sequence of Enterococcus sp. 9E7_DIV0242.</title>
        <authorList>
            <consortium name="The Broad Institute Genomics Platform"/>
            <consortium name="The Broad Institute Genomic Center for Infectious Diseases"/>
            <person name="Earl A."/>
            <person name="Manson A."/>
            <person name="Schwartman J."/>
            <person name="Gilmore M."/>
            <person name="Abouelleil A."/>
            <person name="Cao P."/>
            <person name="Chapman S."/>
            <person name="Cusick C."/>
            <person name="Shea T."/>
            <person name="Young S."/>
            <person name="Neafsey D."/>
            <person name="Nusbaum C."/>
            <person name="Birren B."/>
        </authorList>
    </citation>
    <scope>NUCLEOTIDE SEQUENCE [LARGE SCALE GENOMIC DNA]</scope>
    <source>
        <strain evidence="1">9E7_DIV0242</strain>
    </source>
</reference>
<proteinExistence type="predicted"/>
<keyword evidence="3" id="KW-1185">Reference proteome</keyword>
<dbReference type="RefSeq" id="WP_086347955.1">
    <property type="nucleotide sequence ID" value="NZ_CP147247.1"/>
</dbReference>
<reference evidence="2" key="2">
    <citation type="submission" date="2017-05" db="EMBL/GenBank/DDBJ databases">
        <authorList>
            <consortium name="The Broad Institute Genomics Platform"/>
            <consortium name="The Broad Institute Genomic Center for Infectious Diseases"/>
            <person name="Earl A."/>
            <person name="Manson A."/>
            <person name="Schwartman J."/>
            <person name="Gilmore M."/>
            <person name="Abouelleil A."/>
            <person name="Cao P."/>
            <person name="Chapman S."/>
            <person name="Cusick C."/>
            <person name="Shea T."/>
            <person name="Young S."/>
            <person name="Neafsey D."/>
            <person name="Nusbaum C."/>
            <person name="Birren B."/>
        </authorList>
    </citation>
    <scope>NUCLEOTIDE SEQUENCE</scope>
    <source>
        <strain evidence="2">9E7_DIV0242</strain>
    </source>
</reference>
<name>A0A242KCZ6_9ENTE</name>
<accession>A0A242KCZ6</accession>
<organism evidence="1">
    <name type="scientific">Candidatus Enterococcus clewellii</name>
    <dbReference type="NCBI Taxonomy" id="1834193"/>
    <lineage>
        <taxon>Bacteria</taxon>
        <taxon>Bacillati</taxon>
        <taxon>Bacillota</taxon>
        <taxon>Bacilli</taxon>
        <taxon>Lactobacillales</taxon>
        <taxon>Enterococcaceae</taxon>
        <taxon>Enterococcus</taxon>
    </lineage>
</organism>
<gene>
    <name evidence="2" type="ORF">A5888_000828</name>
    <name evidence="1" type="ORF">A5888_000858</name>
</gene>
<evidence type="ECO:0000313" key="3">
    <source>
        <dbReference type="Proteomes" id="UP000195141"/>
    </source>
</evidence>
<dbReference type="Proteomes" id="UP000195141">
    <property type="component" value="Chromosome"/>
</dbReference>
<dbReference type="EMBL" id="CP147247">
    <property type="protein sequence ID" value="WYJ89109.1"/>
    <property type="molecule type" value="Genomic_DNA"/>
</dbReference>